<reference evidence="5" key="1">
    <citation type="submission" date="2017-03" db="EMBL/GenBank/DDBJ databases">
        <title>Genomes of endolithic fungi from Antarctica.</title>
        <authorList>
            <person name="Coleine C."/>
            <person name="Masonjones S."/>
            <person name="Stajich J.E."/>
        </authorList>
    </citation>
    <scope>NUCLEOTIDE SEQUENCE [LARGE SCALE GENOMIC DNA]</scope>
    <source>
        <strain evidence="5">CCFEE 5527</strain>
    </source>
</reference>
<name>A0A1V8SJS5_9PEZI</name>
<dbReference type="GO" id="GO:0071014">
    <property type="term" value="C:post-mRNA release spliceosomal complex"/>
    <property type="evidence" value="ECO:0007669"/>
    <property type="project" value="TreeGrafter"/>
</dbReference>
<proteinExistence type="predicted"/>
<dbReference type="Proteomes" id="UP000192596">
    <property type="component" value="Unassembled WGS sequence"/>
</dbReference>
<dbReference type="InParanoid" id="A0A1V8SJS5"/>
<dbReference type="Pfam" id="PF04676">
    <property type="entry name" value="CwfJ_C_2"/>
    <property type="match status" value="1"/>
</dbReference>
<evidence type="ECO:0000313" key="4">
    <source>
        <dbReference type="EMBL" id="OQN99277.1"/>
    </source>
</evidence>
<dbReference type="InterPro" id="IPR040194">
    <property type="entry name" value="Cwf19-like"/>
</dbReference>
<sequence length="541" mass="59248">MASKVAVAGSVNGKLLGFFTKLAGLQAKQNFAFAIVAGDLFADQDSTSEAENYEVKKLMKGEITVPVTTYFAIGRRELPEDVVSHLKEHDGELCPNLFALGRKGRVKTSEGFSIVAVGGAHSDGDVANHPYAAVYTTKDASSAKGYNDADILVTSEWPSAVRYASAAGREIKPAVSADSIAELCTALKPRYHFSTGDAYFEREPFFHVSDPPRPITRFVSLAEFGNTEKKKWMYAFSFEPSASPPTVMPEGTTASPFTQGKKRKLDSQAESFNTHRFANGNGGDQYGGRGGKRMRRAPPKPTECYFCLSFNQDAAHMITAIGEQVYLTTSKGPLPLKDTYPEIGFPGHVLIIPVDHAPTLSAFSNETRDAVTSEMIAMKDGLQKMVASKSRDADGHARLGAVTWEISKSSGVHLQWQFLPIAASMIQSGVIEAAFVAEAENSEYSTKFRSTTTEIAEAEKYDYFKVMIWSEGLRKDILLPLDQSFRFDLQFGRRVLGKLLGLEPRTHWKDCPQSKAEEEADAEVMKEAFKEFDPSTAGGAE</sequence>
<feature type="domain" description="Cwf19-like protein C-terminal" evidence="2">
    <location>
        <begin position="451"/>
        <end position="533"/>
    </location>
</feature>
<dbReference type="Pfam" id="PF04677">
    <property type="entry name" value="CwfJ_C_1"/>
    <property type="match status" value="1"/>
</dbReference>
<evidence type="ECO:0000259" key="2">
    <source>
        <dbReference type="Pfam" id="PF04676"/>
    </source>
</evidence>
<evidence type="ECO:0000256" key="1">
    <source>
        <dbReference type="SAM" id="MobiDB-lite"/>
    </source>
</evidence>
<comment type="caution">
    <text evidence="4">The sequence shown here is derived from an EMBL/GenBank/DDBJ whole genome shotgun (WGS) entry which is preliminary data.</text>
</comment>
<dbReference type="AlphaFoldDB" id="A0A1V8SJS5"/>
<keyword evidence="5" id="KW-1185">Reference proteome</keyword>
<dbReference type="InterPro" id="IPR006768">
    <property type="entry name" value="Cwf19-like_C_dom-1"/>
</dbReference>
<dbReference type="OrthoDB" id="444325at2759"/>
<organism evidence="4 5">
    <name type="scientific">Cryoendolithus antarcticus</name>
    <dbReference type="NCBI Taxonomy" id="1507870"/>
    <lineage>
        <taxon>Eukaryota</taxon>
        <taxon>Fungi</taxon>
        <taxon>Dikarya</taxon>
        <taxon>Ascomycota</taxon>
        <taxon>Pezizomycotina</taxon>
        <taxon>Dothideomycetes</taxon>
        <taxon>Dothideomycetidae</taxon>
        <taxon>Cladosporiales</taxon>
        <taxon>Cladosporiaceae</taxon>
        <taxon>Cryoendolithus</taxon>
    </lineage>
</organism>
<dbReference type="InterPro" id="IPR036265">
    <property type="entry name" value="HIT-like_sf"/>
</dbReference>
<dbReference type="FunCoup" id="A0A1V8SJS5">
    <property type="interactions" value="2065"/>
</dbReference>
<feature type="region of interest" description="Disordered" evidence="1">
    <location>
        <begin position="274"/>
        <end position="295"/>
    </location>
</feature>
<feature type="compositionally biased region" description="Gly residues" evidence="1">
    <location>
        <begin position="280"/>
        <end position="289"/>
    </location>
</feature>
<protein>
    <recommendedName>
        <fullName evidence="6">Cwf19-like C-terminal domain-containing protein</fullName>
    </recommendedName>
</protein>
<evidence type="ECO:0008006" key="6">
    <source>
        <dbReference type="Google" id="ProtNLM"/>
    </source>
</evidence>
<dbReference type="PANTHER" id="PTHR12072:SF4">
    <property type="entry name" value="CWF19-LIKE PROTEIN 1"/>
    <property type="match status" value="1"/>
</dbReference>
<dbReference type="PANTHER" id="PTHR12072">
    <property type="entry name" value="CWF19, CELL CYCLE CONTROL PROTEIN"/>
    <property type="match status" value="1"/>
</dbReference>
<evidence type="ECO:0000259" key="3">
    <source>
        <dbReference type="Pfam" id="PF04677"/>
    </source>
</evidence>
<dbReference type="SUPFAM" id="SSF54197">
    <property type="entry name" value="HIT-like"/>
    <property type="match status" value="1"/>
</dbReference>
<evidence type="ECO:0000313" key="5">
    <source>
        <dbReference type="Proteomes" id="UP000192596"/>
    </source>
</evidence>
<feature type="domain" description="Cwf19-like C-terminal" evidence="3">
    <location>
        <begin position="294"/>
        <end position="427"/>
    </location>
</feature>
<dbReference type="EMBL" id="NAJO01000041">
    <property type="protein sequence ID" value="OQN99277.1"/>
    <property type="molecule type" value="Genomic_DNA"/>
</dbReference>
<dbReference type="STRING" id="1507870.A0A1V8SJS5"/>
<dbReference type="CDD" id="cd07380">
    <property type="entry name" value="MPP_CWF19_N"/>
    <property type="match status" value="1"/>
</dbReference>
<gene>
    <name evidence="4" type="ORF">B0A48_15126</name>
</gene>
<accession>A0A1V8SJS5</accession>
<dbReference type="GO" id="GO:0000398">
    <property type="term" value="P:mRNA splicing, via spliceosome"/>
    <property type="evidence" value="ECO:0007669"/>
    <property type="project" value="TreeGrafter"/>
</dbReference>
<dbReference type="InterPro" id="IPR006767">
    <property type="entry name" value="Cwf19-like_C_dom-2"/>
</dbReference>
<dbReference type="GO" id="GO:0061632">
    <property type="term" value="F:RNA lariat debranching enzyme activator activity"/>
    <property type="evidence" value="ECO:0007669"/>
    <property type="project" value="TreeGrafter"/>
</dbReference>